<organism evidence="1 2">
    <name type="scientific">Giesbergeria sinuosa</name>
    <dbReference type="NCBI Taxonomy" id="80883"/>
    <lineage>
        <taxon>Bacteria</taxon>
        <taxon>Pseudomonadati</taxon>
        <taxon>Pseudomonadota</taxon>
        <taxon>Betaproteobacteria</taxon>
        <taxon>Burkholderiales</taxon>
        <taxon>Comamonadaceae</taxon>
        <taxon>Giesbergeria</taxon>
    </lineage>
</organism>
<dbReference type="InterPro" id="IPR016181">
    <property type="entry name" value="Acyl_CoA_acyltransferase"/>
</dbReference>
<reference evidence="2" key="1">
    <citation type="journal article" date="2019" name="Int. J. Syst. Evol. Microbiol.">
        <title>The Global Catalogue of Microorganisms (GCM) 10K type strain sequencing project: providing services to taxonomists for standard genome sequencing and annotation.</title>
        <authorList>
            <consortium name="The Broad Institute Genomics Platform"/>
            <consortium name="The Broad Institute Genome Sequencing Center for Infectious Disease"/>
            <person name="Wu L."/>
            <person name="Ma J."/>
        </authorList>
    </citation>
    <scope>NUCLEOTIDE SEQUENCE [LARGE SCALE GENOMIC DNA]</scope>
    <source>
        <strain evidence="2">CCUG 49452</strain>
    </source>
</reference>
<dbReference type="PANTHER" id="PTHR47017:SF1">
    <property type="entry name" value="ACYL-COA"/>
    <property type="match status" value="1"/>
</dbReference>
<dbReference type="Gene3D" id="3.40.630.30">
    <property type="match status" value="1"/>
</dbReference>
<dbReference type="PANTHER" id="PTHR47017">
    <property type="entry name" value="ACYL-COA"/>
    <property type="match status" value="1"/>
</dbReference>
<dbReference type="SUPFAM" id="SSF55729">
    <property type="entry name" value="Acyl-CoA N-acyltransferases (Nat)"/>
    <property type="match status" value="1"/>
</dbReference>
<evidence type="ECO:0000313" key="1">
    <source>
        <dbReference type="EMBL" id="MFC4787659.1"/>
    </source>
</evidence>
<proteinExistence type="predicted"/>
<gene>
    <name evidence="1" type="ORF">ACFO6X_01445</name>
</gene>
<dbReference type="Pfam" id="PF04339">
    <property type="entry name" value="FemAB_like"/>
    <property type="match status" value="1"/>
</dbReference>
<accession>A0ABV9Q9X8</accession>
<dbReference type="InterPro" id="IPR007434">
    <property type="entry name" value="FemAB-like"/>
</dbReference>
<keyword evidence="2" id="KW-1185">Reference proteome</keyword>
<sequence>MPLEIEIAPALDAVPAAEWNALADKHPFAQHHFLHLLQETACAKPDTGWTPCHVLLREHGVLQGAVAAYLKTHSRGEFVFDHSWAQAYHQHGLDYYPKLVVSVPFTPVAGPRLLASKPAHRTLLIQALMALAQQTQASSIHVLFPAEQDLTALKEAGFMVRENVQFHWRNANYADMDAFLATMAQEKRKKFKQDRKKVQAAGITFAWLEGHALTAKTLEFFYHCYQNTYERHGGRPYLSLEFFLRLHQQAPNALMLVLAQRQGMPIACALNVRGPDVLYGRYWGCVEPVPGLHFETCYAQSIAYCIERGITSFEGGAQGEHKMSRGLLPVKTFSAHWVANRRFAEAIAEFLQRETQAVEEYVEVLEQSSPFKRQGQG</sequence>
<name>A0ABV9Q9X8_9BURK</name>
<dbReference type="RefSeq" id="WP_382429312.1">
    <property type="nucleotide sequence ID" value="NZ_JBHSHJ010000001.1"/>
</dbReference>
<evidence type="ECO:0000313" key="2">
    <source>
        <dbReference type="Proteomes" id="UP001596001"/>
    </source>
</evidence>
<comment type="caution">
    <text evidence="1">The sequence shown here is derived from an EMBL/GenBank/DDBJ whole genome shotgun (WGS) entry which is preliminary data.</text>
</comment>
<dbReference type="EMBL" id="JBHSHJ010000001">
    <property type="protein sequence ID" value="MFC4787659.1"/>
    <property type="molecule type" value="Genomic_DNA"/>
</dbReference>
<dbReference type="Proteomes" id="UP001596001">
    <property type="component" value="Unassembled WGS sequence"/>
</dbReference>
<protein>
    <submittedName>
        <fullName evidence="1">GNAT family N-acetyltransferase</fullName>
    </submittedName>
</protein>